<reference evidence="2 3" key="1">
    <citation type="submission" date="2019-02" db="EMBL/GenBank/DDBJ databases">
        <title>Deep-cultivation of Planctomycetes and their phenomic and genomic characterization uncovers novel biology.</title>
        <authorList>
            <person name="Wiegand S."/>
            <person name="Jogler M."/>
            <person name="Boedeker C."/>
            <person name="Pinto D."/>
            <person name="Vollmers J."/>
            <person name="Rivas-Marin E."/>
            <person name="Kohn T."/>
            <person name="Peeters S.H."/>
            <person name="Heuer A."/>
            <person name="Rast P."/>
            <person name="Oberbeckmann S."/>
            <person name="Bunk B."/>
            <person name="Jeske O."/>
            <person name="Meyerdierks A."/>
            <person name="Storesund J.E."/>
            <person name="Kallscheuer N."/>
            <person name="Luecker S."/>
            <person name="Lage O.M."/>
            <person name="Pohl T."/>
            <person name="Merkel B.J."/>
            <person name="Hornburger P."/>
            <person name="Mueller R.-W."/>
            <person name="Bruemmer F."/>
            <person name="Labrenz M."/>
            <person name="Spormann A.M."/>
            <person name="Op den Camp H."/>
            <person name="Overmann J."/>
            <person name="Amann R."/>
            <person name="Jetten M.S.M."/>
            <person name="Mascher T."/>
            <person name="Medema M.H."/>
            <person name="Devos D.P."/>
            <person name="Kaster A.-K."/>
            <person name="Ovreas L."/>
            <person name="Rohde M."/>
            <person name="Galperin M.Y."/>
            <person name="Jogler C."/>
        </authorList>
    </citation>
    <scope>NUCLEOTIDE SEQUENCE [LARGE SCALE GENOMIC DNA]</scope>
    <source>
        <strain evidence="2 3">ETA_A1</strain>
    </source>
</reference>
<organism evidence="2 3">
    <name type="scientific">Urbifossiella limnaea</name>
    <dbReference type="NCBI Taxonomy" id="2528023"/>
    <lineage>
        <taxon>Bacteria</taxon>
        <taxon>Pseudomonadati</taxon>
        <taxon>Planctomycetota</taxon>
        <taxon>Planctomycetia</taxon>
        <taxon>Gemmatales</taxon>
        <taxon>Gemmataceae</taxon>
        <taxon>Urbifossiella</taxon>
    </lineage>
</organism>
<evidence type="ECO:0000313" key="2">
    <source>
        <dbReference type="EMBL" id="QDU23776.1"/>
    </source>
</evidence>
<gene>
    <name evidence="2" type="ORF">ETAA1_57830</name>
</gene>
<feature type="transmembrane region" description="Helical" evidence="1">
    <location>
        <begin position="52"/>
        <end position="71"/>
    </location>
</feature>
<dbReference type="Proteomes" id="UP000319576">
    <property type="component" value="Chromosome"/>
</dbReference>
<evidence type="ECO:0000313" key="3">
    <source>
        <dbReference type="Proteomes" id="UP000319576"/>
    </source>
</evidence>
<evidence type="ECO:0000256" key="1">
    <source>
        <dbReference type="SAM" id="Phobius"/>
    </source>
</evidence>
<keyword evidence="1" id="KW-0812">Transmembrane</keyword>
<keyword evidence="3" id="KW-1185">Reference proteome</keyword>
<proteinExistence type="predicted"/>
<dbReference type="EMBL" id="CP036273">
    <property type="protein sequence ID" value="QDU23776.1"/>
    <property type="molecule type" value="Genomic_DNA"/>
</dbReference>
<dbReference type="AlphaFoldDB" id="A0A517Y1Y8"/>
<dbReference type="KEGG" id="uli:ETAA1_57830"/>
<feature type="transmembrane region" description="Helical" evidence="1">
    <location>
        <begin position="25"/>
        <end position="46"/>
    </location>
</feature>
<sequence length="159" mass="17772">MRLGRQAVVHSCDVSRIGEGAIKDVALGVLRVVMSVAVTWGLFLGSPRPDDGMWWCLFTGPPLAVFGVWMTRTAWRDWRRSPRPAASGRSALNARRMAELTYLVGADGGFTFPARIRDIGAEIDREGGFDFMQAYYVAVRACGGYFFQDFWDGIGNWRK</sequence>
<keyword evidence="1" id="KW-0472">Membrane</keyword>
<keyword evidence="1" id="KW-1133">Transmembrane helix</keyword>
<name>A0A517Y1Y8_9BACT</name>
<accession>A0A517Y1Y8</accession>
<protein>
    <submittedName>
        <fullName evidence="2">Uncharacterized protein</fullName>
    </submittedName>
</protein>